<dbReference type="RefSeq" id="WP_323305742.1">
    <property type="nucleotide sequence ID" value="NZ_JAYGHX010000006.1"/>
</dbReference>
<dbReference type="SUPFAM" id="SSF52080">
    <property type="entry name" value="Ribosomal proteins L15p and L18e"/>
    <property type="match status" value="1"/>
</dbReference>
<dbReference type="NCBIfam" id="TIGR01071">
    <property type="entry name" value="rplO_bact"/>
    <property type="match status" value="1"/>
</dbReference>
<protein>
    <recommendedName>
        <fullName evidence="4">Large ribosomal subunit protein uL15</fullName>
    </recommendedName>
</protein>
<evidence type="ECO:0000313" key="8">
    <source>
        <dbReference type="EMBL" id="MEA5391738.1"/>
    </source>
</evidence>
<dbReference type="Proteomes" id="UP001304461">
    <property type="component" value="Unassembled WGS sequence"/>
</dbReference>
<dbReference type="InterPro" id="IPR001196">
    <property type="entry name" value="Ribosomal_uL15_CS"/>
</dbReference>
<evidence type="ECO:0000256" key="1">
    <source>
        <dbReference type="ARBA" id="ARBA00007320"/>
    </source>
</evidence>
<feature type="domain" description="Large ribosomal subunit protein uL15/eL18" evidence="7">
    <location>
        <begin position="81"/>
        <end position="148"/>
    </location>
</feature>
<keyword evidence="3 4" id="KW-0687">Ribonucleoprotein</keyword>
<dbReference type="InterPro" id="IPR021131">
    <property type="entry name" value="Ribosomal_uL15/eL18"/>
</dbReference>
<evidence type="ECO:0000256" key="4">
    <source>
        <dbReference type="HAMAP-Rule" id="MF_01341"/>
    </source>
</evidence>
<dbReference type="EMBL" id="JAYGHX010000006">
    <property type="protein sequence ID" value="MEA5391738.1"/>
    <property type="molecule type" value="Genomic_DNA"/>
</dbReference>
<dbReference type="PANTHER" id="PTHR12934">
    <property type="entry name" value="50S RIBOSOMAL PROTEIN L15"/>
    <property type="match status" value="1"/>
</dbReference>
<dbReference type="InterPro" id="IPR036227">
    <property type="entry name" value="Ribosomal_uL15/eL18_sf"/>
</dbReference>
<proteinExistence type="inferred from homology"/>
<evidence type="ECO:0000256" key="6">
    <source>
        <dbReference type="SAM" id="MobiDB-lite"/>
    </source>
</evidence>
<keyword evidence="4" id="KW-0694">RNA-binding</keyword>
<keyword evidence="9" id="KW-1185">Reference proteome</keyword>
<evidence type="ECO:0000256" key="3">
    <source>
        <dbReference type="ARBA" id="ARBA00023274"/>
    </source>
</evidence>
<keyword evidence="4" id="KW-0699">rRNA-binding</keyword>
<organism evidence="8 9">
    <name type="scientific">Cyanobium gracile UHCC 0139</name>
    <dbReference type="NCBI Taxonomy" id="3110308"/>
    <lineage>
        <taxon>Bacteria</taxon>
        <taxon>Bacillati</taxon>
        <taxon>Cyanobacteriota</taxon>
        <taxon>Cyanophyceae</taxon>
        <taxon>Synechococcales</taxon>
        <taxon>Prochlorococcaceae</taxon>
        <taxon>Cyanobium</taxon>
    </lineage>
</organism>
<accession>A0ABU5RVJ3</accession>
<evidence type="ECO:0000256" key="2">
    <source>
        <dbReference type="ARBA" id="ARBA00022980"/>
    </source>
</evidence>
<dbReference type="InterPro" id="IPR005749">
    <property type="entry name" value="Ribosomal_uL15_bac-type"/>
</dbReference>
<dbReference type="InterPro" id="IPR030878">
    <property type="entry name" value="Ribosomal_uL15"/>
</dbReference>
<dbReference type="PANTHER" id="PTHR12934:SF11">
    <property type="entry name" value="LARGE RIBOSOMAL SUBUNIT PROTEIN UL15M"/>
    <property type="match status" value="1"/>
</dbReference>
<feature type="compositionally biased region" description="Basic residues" evidence="6">
    <location>
        <begin position="15"/>
        <end position="24"/>
    </location>
</feature>
<gene>
    <name evidence="4 8" type="primary">rplO</name>
    <name evidence="8" type="ORF">VB738_10770</name>
</gene>
<name>A0ABU5RVJ3_9CYAN</name>
<evidence type="ECO:0000313" key="9">
    <source>
        <dbReference type="Proteomes" id="UP001304461"/>
    </source>
</evidence>
<evidence type="ECO:0000256" key="5">
    <source>
        <dbReference type="RuleBase" id="RU003888"/>
    </source>
</evidence>
<comment type="caution">
    <text evidence="8">The sequence shown here is derived from an EMBL/GenBank/DDBJ whole genome shotgun (WGS) entry which is preliminary data.</text>
</comment>
<dbReference type="Gene3D" id="3.100.10.10">
    <property type="match status" value="1"/>
</dbReference>
<comment type="function">
    <text evidence="4">Binds to the 23S rRNA.</text>
</comment>
<sequence>MTSFSLNSLQPQTGSRRRKLRKGRGIAAGQGASCGFGMRGQKSRSGRPTRPGFEGGQMPLYRRIPKLKHFPVINPTHYTVINVSRLGELKAGSTVSLESLEQAGLVTSPRYPLKVLGNGELTVKLTVQAAAFTASARAKIEAAGGSCEIID</sequence>
<evidence type="ECO:0000259" key="7">
    <source>
        <dbReference type="Pfam" id="PF00828"/>
    </source>
</evidence>
<dbReference type="PROSITE" id="PS00475">
    <property type="entry name" value="RIBOSOMAL_L15"/>
    <property type="match status" value="1"/>
</dbReference>
<feature type="compositionally biased region" description="Gly residues" evidence="6">
    <location>
        <begin position="26"/>
        <end position="38"/>
    </location>
</feature>
<keyword evidence="2 4" id="KW-0689">Ribosomal protein</keyword>
<reference evidence="8 9" key="1">
    <citation type="submission" date="2023-12" db="EMBL/GenBank/DDBJ databases">
        <title>Baltic Sea Cyanobacteria.</title>
        <authorList>
            <person name="Delbaje E."/>
            <person name="Fewer D.P."/>
            <person name="Shishido T.K."/>
        </authorList>
    </citation>
    <scope>NUCLEOTIDE SEQUENCE [LARGE SCALE GENOMIC DNA]</scope>
    <source>
        <strain evidence="8 9">UHCC 0139</strain>
    </source>
</reference>
<dbReference type="Pfam" id="PF00828">
    <property type="entry name" value="Ribosomal_L27A"/>
    <property type="match status" value="1"/>
</dbReference>
<feature type="region of interest" description="Disordered" evidence="6">
    <location>
        <begin position="1"/>
        <end position="58"/>
    </location>
</feature>
<dbReference type="HAMAP" id="MF_01341">
    <property type="entry name" value="Ribosomal_uL15"/>
    <property type="match status" value="1"/>
</dbReference>
<comment type="subunit">
    <text evidence="4">Part of the 50S ribosomal subunit.</text>
</comment>
<feature type="compositionally biased region" description="Polar residues" evidence="6">
    <location>
        <begin position="1"/>
        <end position="14"/>
    </location>
</feature>
<comment type="similarity">
    <text evidence="1 4 5">Belongs to the universal ribosomal protein uL15 family.</text>
</comment>
<dbReference type="GO" id="GO:0005840">
    <property type="term" value="C:ribosome"/>
    <property type="evidence" value="ECO:0007669"/>
    <property type="project" value="UniProtKB-KW"/>
</dbReference>